<feature type="region of interest" description="Disordered" evidence="1">
    <location>
        <begin position="1"/>
        <end position="33"/>
    </location>
</feature>
<evidence type="ECO:0000313" key="3">
    <source>
        <dbReference type="Proteomes" id="UP001224775"/>
    </source>
</evidence>
<name>A0AAD9DHB6_9STRA</name>
<gene>
    <name evidence="2" type="ORF">QTG54_002521</name>
</gene>
<dbReference type="AlphaFoldDB" id="A0AAD9DHB6"/>
<sequence length="349" mass="37576">MMGVAVGTSGSSSSSVVDSINSSSNASGNSKEARMESMAAMEIAKWNEFDLIQDFAQQCYHSANEAIQRLSTDRLSDSANLTVHDGMSGDVGGSGNNRDGNHQAAVPGGDAALNHHHDQSQTTMPTSTPTAGSVGPSSSSSSASAAAAAQSSSSMLPRTLADAGIGRCYKPLTVKIAGRVHVSTVQITHGQMMRLITQNIVQASFLNSCGDQWVGSIHDEHDHVSILTTDGTHIIPTPTYASGTPHPFPSLEAVHCLQYLVSELLHTSIPSSINKFRAATEANAVVSKRLYLVKCEYRAPMRALWESYTALNAAPSWNLWRAICVFIMDMSKMLHHHHHHHRKLVEKMY</sequence>
<dbReference type="EMBL" id="JATAAI010000003">
    <property type="protein sequence ID" value="KAK1747177.1"/>
    <property type="molecule type" value="Genomic_DNA"/>
</dbReference>
<evidence type="ECO:0000313" key="2">
    <source>
        <dbReference type="EMBL" id="KAK1747177.1"/>
    </source>
</evidence>
<feature type="compositionally biased region" description="Low complexity" evidence="1">
    <location>
        <begin position="137"/>
        <end position="154"/>
    </location>
</feature>
<proteinExistence type="predicted"/>
<keyword evidence="3" id="KW-1185">Reference proteome</keyword>
<protein>
    <submittedName>
        <fullName evidence="2">Uncharacterized protein</fullName>
    </submittedName>
</protein>
<feature type="region of interest" description="Disordered" evidence="1">
    <location>
        <begin position="81"/>
        <end position="156"/>
    </location>
</feature>
<feature type="compositionally biased region" description="Low complexity" evidence="1">
    <location>
        <begin position="120"/>
        <end position="130"/>
    </location>
</feature>
<reference evidence="2" key="1">
    <citation type="submission" date="2023-06" db="EMBL/GenBank/DDBJ databases">
        <title>Survivors Of The Sea: Transcriptome response of Skeletonema marinoi to long-term dormancy.</title>
        <authorList>
            <person name="Pinder M.I.M."/>
            <person name="Kourtchenko O."/>
            <person name="Robertson E.K."/>
            <person name="Larsson T."/>
            <person name="Maumus F."/>
            <person name="Osuna-Cruz C.M."/>
            <person name="Vancaester E."/>
            <person name="Stenow R."/>
            <person name="Vandepoele K."/>
            <person name="Ploug H."/>
            <person name="Bruchert V."/>
            <person name="Godhe A."/>
            <person name="Topel M."/>
        </authorList>
    </citation>
    <scope>NUCLEOTIDE SEQUENCE</scope>
    <source>
        <strain evidence="2">R05AC</strain>
    </source>
</reference>
<accession>A0AAD9DHB6</accession>
<organism evidence="2 3">
    <name type="scientific">Skeletonema marinoi</name>
    <dbReference type="NCBI Taxonomy" id="267567"/>
    <lineage>
        <taxon>Eukaryota</taxon>
        <taxon>Sar</taxon>
        <taxon>Stramenopiles</taxon>
        <taxon>Ochrophyta</taxon>
        <taxon>Bacillariophyta</taxon>
        <taxon>Coscinodiscophyceae</taxon>
        <taxon>Thalassiosirophycidae</taxon>
        <taxon>Thalassiosirales</taxon>
        <taxon>Skeletonemataceae</taxon>
        <taxon>Skeletonema</taxon>
        <taxon>Skeletonema marinoi-dohrnii complex</taxon>
    </lineage>
</organism>
<feature type="compositionally biased region" description="Low complexity" evidence="1">
    <location>
        <begin position="1"/>
        <end position="30"/>
    </location>
</feature>
<evidence type="ECO:0000256" key="1">
    <source>
        <dbReference type="SAM" id="MobiDB-lite"/>
    </source>
</evidence>
<comment type="caution">
    <text evidence="2">The sequence shown here is derived from an EMBL/GenBank/DDBJ whole genome shotgun (WGS) entry which is preliminary data.</text>
</comment>
<dbReference type="Proteomes" id="UP001224775">
    <property type="component" value="Unassembled WGS sequence"/>
</dbReference>